<sequence length="217" mass="23013">MARTARAPSASQGTGLEALRSDTDGDAPGNKLPSDSTAATSFQKRGRGRPPKSKSDSLNGAISARKPNGRPKRNVATAAVKTASAASGRPRRSSTVRATESQVTTGDRSRKRGRPTKDDLAAAGVPAPAKKRGRSHVTEATTGQGAADPREFKKKAALLQKKVKQAAEKLKIAVSAIEEMKISDLAGRRLVIPVLHMELKRWTDVMIIAPLAAYTTR</sequence>
<evidence type="ECO:0000313" key="2">
    <source>
        <dbReference type="EMBL" id="KAG2328669.1"/>
    </source>
</evidence>
<evidence type="ECO:0000313" key="3">
    <source>
        <dbReference type="Proteomes" id="UP000886595"/>
    </source>
</evidence>
<keyword evidence="3" id="KW-1185">Reference proteome</keyword>
<feature type="compositionally biased region" description="Polar residues" evidence="1">
    <location>
        <begin position="95"/>
        <end position="106"/>
    </location>
</feature>
<protein>
    <submittedName>
        <fullName evidence="2">Uncharacterized protein</fullName>
    </submittedName>
</protein>
<proteinExistence type="predicted"/>
<gene>
    <name evidence="2" type="ORF">Bca52824_011397</name>
</gene>
<evidence type="ECO:0000256" key="1">
    <source>
        <dbReference type="SAM" id="MobiDB-lite"/>
    </source>
</evidence>
<reference evidence="2 3" key="1">
    <citation type="submission" date="2020-02" db="EMBL/GenBank/DDBJ databases">
        <authorList>
            <person name="Ma Q."/>
            <person name="Huang Y."/>
            <person name="Song X."/>
            <person name="Pei D."/>
        </authorList>
    </citation>
    <scope>NUCLEOTIDE SEQUENCE [LARGE SCALE GENOMIC DNA]</scope>
    <source>
        <strain evidence="2">Sxm20200214</strain>
        <tissue evidence="2">Leaf</tissue>
    </source>
</reference>
<organism evidence="2 3">
    <name type="scientific">Brassica carinata</name>
    <name type="common">Ethiopian mustard</name>
    <name type="synonym">Abyssinian cabbage</name>
    <dbReference type="NCBI Taxonomy" id="52824"/>
    <lineage>
        <taxon>Eukaryota</taxon>
        <taxon>Viridiplantae</taxon>
        <taxon>Streptophyta</taxon>
        <taxon>Embryophyta</taxon>
        <taxon>Tracheophyta</taxon>
        <taxon>Spermatophyta</taxon>
        <taxon>Magnoliopsida</taxon>
        <taxon>eudicotyledons</taxon>
        <taxon>Gunneridae</taxon>
        <taxon>Pentapetalae</taxon>
        <taxon>rosids</taxon>
        <taxon>malvids</taxon>
        <taxon>Brassicales</taxon>
        <taxon>Brassicaceae</taxon>
        <taxon>Brassiceae</taxon>
        <taxon>Brassica</taxon>
    </lineage>
</organism>
<dbReference type="Proteomes" id="UP000886595">
    <property type="component" value="Unassembled WGS sequence"/>
</dbReference>
<dbReference type="OrthoDB" id="1104560at2759"/>
<feature type="region of interest" description="Disordered" evidence="1">
    <location>
        <begin position="1"/>
        <end position="149"/>
    </location>
</feature>
<dbReference type="GO" id="GO:0003677">
    <property type="term" value="F:DNA binding"/>
    <property type="evidence" value="ECO:0007669"/>
    <property type="project" value="InterPro"/>
</dbReference>
<comment type="caution">
    <text evidence="2">The sequence shown here is derived from an EMBL/GenBank/DDBJ whole genome shotgun (WGS) entry which is preliminary data.</text>
</comment>
<dbReference type="InterPro" id="IPR017956">
    <property type="entry name" value="AT_hook_DNA-bd_motif"/>
</dbReference>
<feature type="compositionally biased region" description="Polar residues" evidence="1">
    <location>
        <begin position="33"/>
        <end position="43"/>
    </location>
</feature>
<dbReference type="SMART" id="SM00384">
    <property type="entry name" value="AT_hook"/>
    <property type="match status" value="3"/>
</dbReference>
<name>A0A8X7WFA2_BRACI</name>
<dbReference type="AlphaFoldDB" id="A0A8X7WFA2"/>
<dbReference type="EMBL" id="JAAMPC010000002">
    <property type="protein sequence ID" value="KAG2328669.1"/>
    <property type="molecule type" value="Genomic_DNA"/>
</dbReference>
<dbReference type="PRINTS" id="PR00929">
    <property type="entry name" value="ATHOOK"/>
</dbReference>
<feature type="compositionally biased region" description="Low complexity" evidence="1">
    <location>
        <begin position="75"/>
        <end position="88"/>
    </location>
</feature>
<accession>A0A8X7WFA2</accession>